<evidence type="ECO:0000256" key="1">
    <source>
        <dbReference type="SAM" id="Phobius"/>
    </source>
</evidence>
<dbReference type="AlphaFoldDB" id="A0A8D9HBU1"/>
<dbReference type="Proteomes" id="UP000694005">
    <property type="component" value="Chromosome A08"/>
</dbReference>
<sequence length="66" mass="7646">MSLSYVCVAWPEEEQIYRLRLTSSVLQSKRRHVGSTQFVFQFEIAMVCLCDVLLCWCSGAVVCRLR</sequence>
<organism evidence="2 3">
    <name type="scientific">Brassica campestris</name>
    <name type="common">Field mustard</name>
    <dbReference type="NCBI Taxonomy" id="3711"/>
    <lineage>
        <taxon>Eukaryota</taxon>
        <taxon>Viridiplantae</taxon>
        <taxon>Streptophyta</taxon>
        <taxon>Embryophyta</taxon>
        <taxon>Tracheophyta</taxon>
        <taxon>Spermatophyta</taxon>
        <taxon>Magnoliopsida</taxon>
        <taxon>eudicotyledons</taxon>
        <taxon>Gunneridae</taxon>
        <taxon>Pentapetalae</taxon>
        <taxon>rosids</taxon>
        <taxon>malvids</taxon>
        <taxon>Brassicales</taxon>
        <taxon>Brassicaceae</taxon>
        <taxon>Brassiceae</taxon>
        <taxon>Brassica</taxon>
    </lineage>
</organism>
<gene>
    <name evidence="2" type="ORF">BRAPAZ1V2_A08P04890.2</name>
</gene>
<keyword evidence="1" id="KW-0812">Transmembrane</keyword>
<name>A0A8D9HBU1_BRACM</name>
<keyword evidence="1" id="KW-0472">Membrane</keyword>
<keyword evidence="1" id="KW-1133">Transmembrane helix</keyword>
<protein>
    <submittedName>
        <fullName evidence="2">Uncharacterized protein</fullName>
    </submittedName>
</protein>
<dbReference type="EMBL" id="LS974624">
    <property type="protein sequence ID" value="CAG7896823.1"/>
    <property type="molecule type" value="Genomic_DNA"/>
</dbReference>
<evidence type="ECO:0000313" key="2">
    <source>
        <dbReference type="EMBL" id="CAG7896823.1"/>
    </source>
</evidence>
<accession>A0A8D9HBU1</accession>
<proteinExistence type="predicted"/>
<feature type="transmembrane region" description="Helical" evidence="1">
    <location>
        <begin position="38"/>
        <end position="63"/>
    </location>
</feature>
<reference evidence="2 3" key="1">
    <citation type="submission" date="2021-07" db="EMBL/GenBank/DDBJ databases">
        <authorList>
            <consortium name="Genoscope - CEA"/>
            <person name="William W."/>
        </authorList>
    </citation>
    <scope>NUCLEOTIDE SEQUENCE [LARGE SCALE GENOMIC DNA]</scope>
</reference>
<dbReference type="Gramene" id="A08p04890.2_BraZ1">
    <property type="protein sequence ID" value="A08p04890.2_BraZ1.CDS.1"/>
    <property type="gene ID" value="A08g04890.2_BraZ1"/>
</dbReference>
<evidence type="ECO:0000313" key="3">
    <source>
        <dbReference type="Proteomes" id="UP000694005"/>
    </source>
</evidence>